<gene>
    <name evidence="1" type="ORF">U6C28_18700</name>
</gene>
<accession>A0ABU5NQP8</accession>
<protein>
    <submittedName>
        <fullName evidence="1">Uncharacterized protein</fullName>
    </submittedName>
</protein>
<comment type="caution">
    <text evidence="1">The sequence shown here is derived from an EMBL/GenBank/DDBJ whole genome shotgun (WGS) entry which is preliminary data.</text>
</comment>
<name>A0ABU5NQP8_9BACI</name>
<organism evidence="1 2">
    <name type="scientific">Lysinibacillus irui</name>
    <dbReference type="NCBI Taxonomy" id="2998077"/>
    <lineage>
        <taxon>Bacteria</taxon>
        <taxon>Bacillati</taxon>
        <taxon>Bacillota</taxon>
        <taxon>Bacilli</taxon>
        <taxon>Bacillales</taxon>
        <taxon>Bacillaceae</taxon>
        <taxon>Lysinibacillus</taxon>
    </lineage>
</organism>
<dbReference type="RefSeq" id="WP_158539215.1">
    <property type="nucleotide sequence ID" value="NZ_JAXLNX010000019.1"/>
</dbReference>
<proteinExistence type="predicted"/>
<evidence type="ECO:0000313" key="2">
    <source>
        <dbReference type="Proteomes" id="UP001289615"/>
    </source>
</evidence>
<dbReference type="EMBL" id="JAXUIA010000014">
    <property type="protein sequence ID" value="MEA0978340.1"/>
    <property type="molecule type" value="Genomic_DNA"/>
</dbReference>
<sequence length="57" mass="6029">MVDGYVLLIANTDKTGSTIDRVPAKLKAPVLVKLNALGLDGYGNPIEETTEETQALA</sequence>
<reference evidence="1 2" key="1">
    <citation type="submission" date="2023-12" db="EMBL/GenBank/DDBJ databases">
        <title>Genome comparison identifies genes involved in endophytic behavior of Lysinibacillus irui and provides insights into its role as a plant-growth promoting bacterium.</title>
        <authorList>
            <person name="Hilario S."/>
            <person name="Matos I."/>
            <person name="Goncalves M.F.M."/>
            <person name="Pardo C.A."/>
            <person name="Santos M.J."/>
        </authorList>
    </citation>
    <scope>NUCLEOTIDE SEQUENCE [LARGE SCALE GENOMIC DNA]</scope>
    <source>
        <strain evidence="1 2">B3</strain>
    </source>
</reference>
<keyword evidence="2" id="KW-1185">Reference proteome</keyword>
<evidence type="ECO:0000313" key="1">
    <source>
        <dbReference type="EMBL" id="MEA0978340.1"/>
    </source>
</evidence>
<dbReference type="Proteomes" id="UP001289615">
    <property type="component" value="Unassembled WGS sequence"/>
</dbReference>